<dbReference type="InterPro" id="IPR036761">
    <property type="entry name" value="TTHA0802/YceI-like_sf"/>
</dbReference>
<organism evidence="2 3">
    <name type="scientific">Xanthomarina gelatinilytica</name>
    <dbReference type="NCBI Taxonomy" id="1137281"/>
    <lineage>
        <taxon>Bacteria</taxon>
        <taxon>Pseudomonadati</taxon>
        <taxon>Bacteroidota</taxon>
        <taxon>Flavobacteriia</taxon>
        <taxon>Flavobacteriales</taxon>
        <taxon>Flavobacteriaceae</taxon>
        <taxon>Xanthomarina</taxon>
    </lineage>
</organism>
<reference evidence="2 3" key="1">
    <citation type="journal article" date="2018" name="Nat. Biotechnol.">
        <title>A standardized bacterial taxonomy based on genome phylogeny substantially revises the tree of life.</title>
        <authorList>
            <person name="Parks D.H."/>
            <person name="Chuvochina M."/>
            <person name="Waite D.W."/>
            <person name="Rinke C."/>
            <person name="Skarshewski A."/>
            <person name="Chaumeil P.A."/>
            <person name="Hugenholtz P."/>
        </authorList>
    </citation>
    <scope>NUCLEOTIDE SEQUENCE [LARGE SCALE GENOMIC DNA]</scope>
    <source>
        <strain evidence="2">UBA10227</strain>
    </source>
</reference>
<sequence length="88" mass="9721">MNLAVIKTFLNGGDVYLLYGELTIKNVTKDVIFNVHYGGTAKNQQGEKLGMKAETTINRFDYDIDCDPTAAGIGKEVNIVVHLQFAKQ</sequence>
<comment type="caution">
    <text evidence="2">The sequence shown here is derived from an EMBL/GenBank/DDBJ whole genome shotgun (WGS) entry which is preliminary data.</text>
</comment>
<evidence type="ECO:0000259" key="1">
    <source>
        <dbReference type="Pfam" id="PF04264"/>
    </source>
</evidence>
<evidence type="ECO:0000313" key="2">
    <source>
        <dbReference type="EMBL" id="HCY80927.1"/>
    </source>
</evidence>
<gene>
    <name evidence="2" type="ORF">DHV22_04620</name>
</gene>
<proteinExistence type="predicted"/>
<name>A0A3D6BQL8_9FLAO</name>
<dbReference type="Proteomes" id="UP000263268">
    <property type="component" value="Unassembled WGS sequence"/>
</dbReference>
<feature type="domain" description="Lipid/polyisoprenoid-binding YceI-like" evidence="1">
    <location>
        <begin position="16"/>
        <end position="85"/>
    </location>
</feature>
<dbReference type="SUPFAM" id="SSF101874">
    <property type="entry name" value="YceI-like"/>
    <property type="match status" value="1"/>
</dbReference>
<accession>A0A3D6BQL8</accession>
<dbReference type="Pfam" id="PF04264">
    <property type="entry name" value="YceI"/>
    <property type="match status" value="1"/>
</dbReference>
<dbReference type="Gene3D" id="2.40.128.110">
    <property type="entry name" value="Lipid/polyisoprenoid-binding, YceI-like"/>
    <property type="match status" value="1"/>
</dbReference>
<dbReference type="InterPro" id="IPR007372">
    <property type="entry name" value="Lipid/polyisoprenoid-bd_YceI"/>
</dbReference>
<dbReference type="AlphaFoldDB" id="A0A3D6BQL8"/>
<protein>
    <recommendedName>
        <fullName evidence="1">Lipid/polyisoprenoid-binding YceI-like domain-containing protein</fullName>
    </recommendedName>
</protein>
<evidence type="ECO:0000313" key="3">
    <source>
        <dbReference type="Proteomes" id="UP000263268"/>
    </source>
</evidence>
<dbReference type="EMBL" id="DPRK01000079">
    <property type="protein sequence ID" value="HCY80927.1"/>
    <property type="molecule type" value="Genomic_DNA"/>
</dbReference>